<reference evidence="1" key="1">
    <citation type="submission" date="2023-03" db="EMBL/GenBank/DDBJ databases">
        <title>Massive genome expansion in bonnet fungi (Mycena s.s.) driven by repeated elements and novel gene families across ecological guilds.</title>
        <authorList>
            <consortium name="Lawrence Berkeley National Laboratory"/>
            <person name="Harder C.B."/>
            <person name="Miyauchi S."/>
            <person name="Viragh M."/>
            <person name="Kuo A."/>
            <person name="Thoen E."/>
            <person name="Andreopoulos B."/>
            <person name="Lu D."/>
            <person name="Skrede I."/>
            <person name="Drula E."/>
            <person name="Henrissat B."/>
            <person name="Morin E."/>
            <person name="Kohler A."/>
            <person name="Barry K."/>
            <person name="LaButti K."/>
            <person name="Morin E."/>
            <person name="Salamov A."/>
            <person name="Lipzen A."/>
            <person name="Mereny Z."/>
            <person name="Hegedus B."/>
            <person name="Baldrian P."/>
            <person name="Stursova M."/>
            <person name="Weitz H."/>
            <person name="Taylor A."/>
            <person name="Grigoriev I.V."/>
            <person name="Nagy L.G."/>
            <person name="Martin F."/>
            <person name="Kauserud H."/>
        </authorList>
    </citation>
    <scope>NUCLEOTIDE SEQUENCE</scope>
    <source>
        <strain evidence="1">CBHHK188m</strain>
    </source>
</reference>
<dbReference type="Proteomes" id="UP001215280">
    <property type="component" value="Unassembled WGS sequence"/>
</dbReference>
<name>A0AAD7NA63_9AGAR</name>
<dbReference type="AlphaFoldDB" id="A0AAD7NA63"/>
<accession>A0AAD7NA63</accession>
<keyword evidence="2" id="KW-1185">Reference proteome</keyword>
<organism evidence="1 2">
    <name type="scientific">Mycena maculata</name>
    <dbReference type="NCBI Taxonomy" id="230809"/>
    <lineage>
        <taxon>Eukaryota</taxon>
        <taxon>Fungi</taxon>
        <taxon>Dikarya</taxon>
        <taxon>Basidiomycota</taxon>
        <taxon>Agaricomycotina</taxon>
        <taxon>Agaricomycetes</taxon>
        <taxon>Agaricomycetidae</taxon>
        <taxon>Agaricales</taxon>
        <taxon>Marasmiineae</taxon>
        <taxon>Mycenaceae</taxon>
        <taxon>Mycena</taxon>
    </lineage>
</organism>
<gene>
    <name evidence="1" type="ORF">DFH07DRAFT_774473</name>
</gene>
<proteinExistence type="predicted"/>
<protein>
    <submittedName>
        <fullName evidence="1">Uncharacterized protein</fullName>
    </submittedName>
</protein>
<sequence>MSWIKYLSLHDISHGLNELEKQLTIEAEHLRKLTENLNGNNAVFHTRFGNLEGNIENIYHYQTPTSTEYCQHQCVRLGHSPTSTFLDPARKKGSSLLPIIYSQIMRDAPPQYSILFGALSALIPNTVIRYISLAAATASLRFYAAHHQRPSTRLCRLNTTIMAVTDILMRAKGACPRAHLALIEDERKLLQAELDASKIQTRLLQPEAPDESRILGRMFETWQTLNGVEKQLTIETERQRKLDENINETREIVNTATKWQSLFRPTGETYKWAISLN</sequence>
<evidence type="ECO:0000313" key="2">
    <source>
        <dbReference type="Proteomes" id="UP001215280"/>
    </source>
</evidence>
<evidence type="ECO:0000313" key="1">
    <source>
        <dbReference type="EMBL" id="KAJ7752185.1"/>
    </source>
</evidence>
<dbReference type="EMBL" id="JARJLG010000075">
    <property type="protein sequence ID" value="KAJ7752185.1"/>
    <property type="molecule type" value="Genomic_DNA"/>
</dbReference>
<comment type="caution">
    <text evidence="1">The sequence shown here is derived from an EMBL/GenBank/DDBJ whole genome shotgun (WGS) entry which is preliminary data.</text>
</comment>